<protein>
    <recommendedName>
        <fullName evidence="3">PAS domain-containing protein</fullName>
    </recommendedName>
</protein>
<proteinExistence type="predicted"/>
<dbReference type="Proteomes" id="UP001431209">
    <property type="component" value="Unassembled WGS sequence"/>
</dbReference>
<reference evidence="1 2" key="1">
    <citation type="submission" date="2024-03" db="EMBL/GenBank/DDBJ databases">
        <title>The Acrasis kona genome and developmental transcriptomes reveal deep origins of eukaryotic multicellular pathways.</title>
        <authorList>
            <person name="Sheikh S."/>
            <person name="Fu C.-J."/>
            <person name="Brown M.W."/>
            <person name="Baldauf S.L."/>
        </authorList>
    </citation>
    <scope>NUCLEOTIDE SEQUENCE [LARGE SCALE GENOMIC DNA]</scope>
    <source>
        <strain evidence="1 2">ATCC MYA-3509</strain>
    </source>
</reference>
<dbReference type="EMBL" id="JAOPGA020000958">
    <property type="protein sequence ID" value="KAL0483430.1"/>
    <property type="molecule type" value="Genomic_DNA"/>
</dbReference>
<accession>A0AAW2Z246</accession>
<evidence type="ECO:0000313" key="1">
    <source>
        <dbReference type="EMBL" id="KAL0483430.1"/>
    </source>
</evidence>
<gene>
    <name evidence="1" type="ORF">AKO1_014762</name>
</gene>
<name>A0AAW2Z246_9EUKA</name>
<evidence type="ECO:0008006" key="3">
    <source>
        <dbReference type="Google" id="ProtNLM"/>
    </source>
</evidence>
<comment type="caution">
    <text evidence="1">The sequence shown here is derived from an EMBL/GenBank/DDBJ whole genome shotgun (WGS) entry which is preliminary data.</text>
</comment>
<dbReference type="InterPro" id="IPR035965">
    <property type="entry name" value="PAS-like_dom_sf"/>
</dbReference>
<dbReference type="Gene3D" id="3.30.450.20">
    <property type="entry name" value="PAS domain"/>
    <property type="match status" value="1"/>
</dbReference>
<sequence>MNTERVTSTIGEVNNLNYSIGRKRKLEETNDNMYNTSFKRERIYINDELRTHPTIEQTSISTNSTEQHIKTDQDVELRWLQMQNINLKNKILETARNTSLFAKTLLGLDLSSRVGVLLMVDGGRVATWNSPFRTTLGYEEEDLHTCIKTIKDVIDDNDKVRVFNLMVDAVINKLDTFDLTASFKQKDGSTKLAQITAMMSYDSTTRKPTFCVFFISFSTNITTDWDHMQRLQQSQLEHSRIPKHVH</sequence>
<keyword evidence="2" id="KW-1185">Reference proteome</keyword>
<evidence type="ECO:0000313" key="2">
    <source>
        <dbReference type="Proteomes" id="UP001431209"/>
    </source>
</evidence>
<dbReference type="InterPro" id="IPR000014">
    <property type="entry name" value="PAS"/>
</dbReference>
<dbReference type="AlphaFoldDB" id="A0AAW2Z246"/>
<organism evidence="1 2">
    <name type="scientific">Acrasis kona</name>
    <dbReference type="NCBI Taxonomy" id="1008807"/>
    <lineage>
        <taxon>Eukaryota</taxon>
        <taxon>Discoba</taxon>
        <taxon>Heterolobosea</taxon>
        <taxon>Tetramitia</taxon>
        <taxon>Eutetramitia</taxon>
        <taxon>Acrasidae</taxon>
        <taxon>Acrasis</taxon>
    </lineage>
</organism>
<dbReference type="CDD" id="cd00130">
    <property type="entry name" value="PAS"/>
    <property type="match status" value="1"/>
</dbReference>
<dbReference type="SUPFAM" id="SSF55785">
    <property type="entry name" value="PYP-like sensor domain (PAS domain)"/>
    <property type="match status" value="1"/>
</dbReference>